<evidence type="ECO:0000256" key="7">
    <source>
        <dbReference type="ARBA" id="ARBA00022949"/>
    </source>
</evidence>
<evidence type="ECO:0000256" key="6">
    <source>
        <dbReference type="ARBA" id="ARBA00022692"/>
    </source>
</evidence>
<dbReference type="InParanoid" id="A0A669EGW8"/>
<keyword evidence="9 10" id="KW-0472">Membrane</keyword>
<keyword evidence="4" id="KW-0796">Tight junction</keyword>
<reference evidence="12" key="1">
    <citation type="submission" date="2012-01" db="EMBL/GenBank/DDBJ databases">
        <title>The Genome Sequence of Oreochromis niloticus (Nile Tilapia).</title>
        <authorList>
            <consortium name="Broad Institute Genome Assembly Team"/>
            <consortium name="Broad Institute Sequencing Platform"/>
            <person name="Di Palma F."/>
            <person name="Johnson J."/>
            <person name="Lander E.S."/>
            <person name="Lindblad-Toh K."/>
        </authorList>
    </citation>
    <scope>NUCLEOTIDE SEQUENCE [LARGE SCALE GENOMIC DNA]</scope>
</reference>
<accession>A0A669EGW8</accession>
<evidence type="ECO:0000256" key="5">
    <source>
        <dbReference type="ARBA" id="ARBA00022475"/>
    </source>
</evidence>
<evidence type="ECO:0000256" key="8">
    <source>
        <dbReference type="ARBA" id="ARBA00022989"/>
    </source>
</evidence>
<dbReference type="Gene3D" id="1.20.140.150">
    <property type="match status" value="1"/>
</dbReference>
<dbReference type="GO" id="GO:0005198">
    <property type="term" value="F:structural molecule activity"/>
    <property type="evidence" value="ECO:0007669"/>
    <property type="project" value="InterPro"/>
</dbReference>
<reference evidence="11" key="3">
    <citation type="submission" date="2025-09" db="UniProtKB">
        <authorList>
            <consortium name="Ensembl"/>
        </authorList>
    </citation>
    <scope>IDENTIFICATION</scope>
</reference>
<evidence type="ECO:0000256" key="4">
    <source>
        <dbReference type="ARBA" id="ARBA00022427"/>
    </source>
</evidence>
<feature type="transmembrane region" description="Helical" evidence="10">
    <location>
        <begin position="80"/>
        <end position="99"/>
    </location>
</feature>
<dbReference type="InterPro" id="IPR006187">
    <property type="entry name" value="Claudin"/>
</dbReference>
<evidence type="ECO:0000256" key="10">
    <source>
        <dbReference type="SAM" id="Phobius"/>
    </source>
</evidence>
<protein>
    <recommendedName>
        <fullName evidence="13">Claudin</fullName>
    </recommendedName>
</protein>
<dbReference type="PANTHER" id="PTHR12002">
    <property type="entry name" value="CLAUDIN"/>
    <property type="match status" value="1"/>
</dbReference>
<evidence type="ECO:0000256" key="2">
    <source>
        <dbReference type="ARBA" id="ARBA00004651"/>
    </source>
</evidence>
<reference evidence="11" key="2">
    <citation type="submission" date="2025-08" db="UniProtKB">
        <authorList>
            <consortium name="Ensembl"/>
        </authorList>
    </citation>
    <scope>IDENTIFICATION</scope>
</reference>
<keyword evidence="12" id="KW-1185">Reference proteome</keyword>
<proteinExistence type="inferred from homology"/>
<evidence type="ECO:0000256" key="1">
    <source>
        <dbReference type="ARBA" id="ARBA00004435"/>
    </source>
</evidence>
<dbReference type="Pfam" id="PF00822">
    <property type="entry name" value="PMP22_Claudin"/>
    <property type="match status" value="1"/>
</dbReference>
<dbReference type="GeneTree" id="ENSGT00940000165704"/>
<dbReference type="Proteomes" id="UP000005207">
    <property type="component" value="Linkage group LG10"/>
</dbReference>
<dbReference type="GO" id="GO:0005923">
    <property type="term" value="C:bicellular tight junction"/>
    <property type="evidence" value="ECO:0007669"/>
    <property type="project" value="UniProtKB-SubCell"/>
</dbReference>
<keyword evidence="5" id="KW-1003">Cell membrane</keyword>
<evidence type="ECO:0000313" key="11">
    <source>
        <dbReference type="Ensembl" id="ENSONIP00000072150.1"/>
    </source>
</evidence>
<sequence>MRAECRHRLGLTLAIIGFLGTITTCALPSWKVTAFIGSSNITAELIFEGLWMYWVVQSTGQIKCKVHSSVLTLPQDLRTARALVVISIIIGFFAVLFGVTGNKSVKLLQDEKQKSKVYIYLYSYSFWSCLHHCRHLGAYSSLLEH</sequence>
<organism evidence="11 12">
    <name type="scientific">Oreochromis niloticus</name>
    <name type="common">Nile tilapia</name>
    <name type="synonym">Tilapia nilotica</name>
    <dbReference type="NCBI Taxonomy" id="8128"/>
    <lineage>
        <taxon>Eukaryota</taxon>
        <taxon>Metazoa</taxon>
        <taxon>Chordata</taxon>
        <taxon>Craniata</taxon>
        <taxon>Vertebrata</taxon>
        <taxon>Euteleostomi</taxon>
        <taxon>Actinopterygii</taxon>
        <taxon>Neopterygii</taxon>
        <taxon>Teleostei</taxon>
        <taxon>Neoteleostei</taxon>
        <taxon>Acanthomorphata</taxon>
        <taxon>Ovalentaria</taxon>
        <taxon>Cichlomorphae</taxon>
        <taxon>Cichliformes</taxon>
        <taxon>Cichlidae</taxon>
        <taxon>African cichlids</taxon>
        <taxon>Pseudocrenilabrinae</taxon>
        <taxon>Oreochromini</taxon>
        <taxon>Oreochromis</taxon>
    </lineage>
</organism>
<keyword evidence="8 10" id="KW-1133">Transmembrane helix</keyword>
<feature type="transmembrane region" description="Helical" evidence="10">
    <location>
        <begin position="9"/>
        <end position="30"/>
    </location>
</feature>
<keyword evidence="7" id="KW-0965">Cell junction</keyword>
<evidence type="ECO:0008006" key="13">
    <source>
        <dbReference type="Google" id="ProtNLM"/>
    </source>
</evidence>
<dbReference type="Ensembl" id="ENSONIT00000046173.1">
    <property type="protein sequence ID" value="ENSONIP00000072150.1"/>
    <property type="gene ID" value="ENSONIG00000041413.1"/>
</dbReference>
<dbReference type="GO" id="GO:0005886">
    <property type="term" value="C:plasma membrane"/>
    <property type="evidence" value="ECO:0007669"/>
    <property type="project" value="UniProtKB-SubCell"/>
</dbReference>
<evidence type="ECO:0000256" key="9">
    <source>
        <dbReference type="ARBA" id="ARBA00023136"/>
    </source>
</evidence>
<comment type="subcellular location">
    <subcellularLocation>
        <location evidence="1">Cell junction</location>
        <location evidence="1">Tight junction</location>
    </subcellularLocation>
    <subcellularLocation>
        <location evidence="2">Cell membrane</location>
        <topology evidence="2">Multi-pass membrane protein</topology>
    </subcellularLocation>
</comment>
<evidence type="ECO:0000256" key="3">
    <source>
        <dbReference type="ARBA" id="ARBA00008295"/>
    </source>
</evidence>
<keyword evidence="6 10" id="KW-0812">Transmembrane</keyword>
<dbReference type="InterPro" id="IPR004031">
    <property type="entry name" value="PMP22/EMP/MP20/Claudin"/>
</dbReference>
<dbReference type="AlphaFoldDB" id="A0A669EGW8"/>
<comment type="similarity">
    <text evidence="3">Belongs to the claudin family.</text>
</comment>
<evidence type="ECO:0000313" key="12">
    <source>
        <dbReference type="Proteomes" id="UP000005207"/>
    </source>
</evidence>
<name>A0A669EGW8_ORENI</name>